<protein>
    <submittedName>
        <fullName evidence="1">Uncharacterized protein</fullName>
    </submittedName>
</protein>
<organism evidence="1 2">
    <name type="scientific">Stephania yunnanensis</name>
    <dbReference type="NCBI Taxonomy" id="152371"/>
    <lineage>
        <taxon>Eukaryota</taxon>
        <taxon>Viridiplantae</taxon>
        <taxon>Streptophyta</taxon>
        <taxon>Embryophyta</taxon>
        <taxon>Tracheophyta</taxon>
        <taxon>Spermatophyta</taxon>
        <taxon>Magnoliopsida</taxon>
        <taxon>Ranunculales</taxon>
        <taxon>Menispermaceae</taxon>
        <taxon>Menispermoideae</taxon>
        <taxon>Cissampelideae</taxon>
        <taxon>Stephania</taxon>
    </lineage>
</organism>
<evidence type="ECO:0000313" key="1">
    <source>
        <dbReference type="EMBL" id="KAK9097993.1"/>
    </source>
</evidence>
<comment type="caution">
    <text evidence="1">The sequence shown here is derived from an EMBL/GenBank/DDBJ whole genome shotgun (WGS) entry which is preliminary data.</text>
</comment>
<gene>
    <name evidence="1" type="ORF">Syun_025038</name>
</gene>
<dbReference type="AlphaFoldDB" id="A0AAP0HQV9"/>
<sequence length="72" mass="8405">MMSAQWTDRAKDIISTRYIQRSLQYLVKCLFCRVSQSYMPDPSWCLHGCPKVLLVCLEDFIDGRSEADEENL</sequence>
<dbReference type="EMBL" id="JBBNAF010000011">
    <property type="protein sequence ID" value="KAK9097993.1"/>
    <property type="molecule type" value="Genomic_DNA"/>
</dbReference>
<dbReference type="Proteomes" id="UP001420932">
    <property type="component" value="Unassembled WGS sequence"/>
</dbReference>
<keyword evidence="2" id="KW-1185">Reference proteome</keyword>
<proteinExistence type="predicted"/>
<accession>A0AAP0HQV9</accession>
<reference evidence="1 2" key="1">
    <citation type="submission" date="2024-01" db="EMBL/GenBank/DDBJ databases">
        <title>Genome assemblies of Stephania.</title>
        <authorList>
            <person name="Yang L."/>
        </authorList>
    </citation>
    <scope>NUCLEOTIDE SEQUENCE [LARGE SCALE GENOMIC DNA]</scope>
    <source>
        <strain evidence="1">YNDBR</strain>
        <tissue evidence="1">Leaf</tissue>
    </source>
</reference>
<name>A0AAP0HQV9_9MAGN</name>
<evidence type="ECO:0000313" key="2">
    <source>
        <dbReference type="Proteomes" id="UP001420932"/>
    </source>
</evidence>